<feature type="region of interest" description="Disordered" evidence="1">
    <location>
        <begin position="1"/>
        <end position="24"/>
    </location>
</feature>
<proteinExistence type="predicted"/>
<evidence type="ECO:0008006" key="3">
    <source>
        <dbReference type="Google" id="ProtNLM"/>
    </source>
</evidence>
<organism evidence="2">
    <name type="scientific">Mycolicibacterium phage Alyssa1</name>
    <dbReference type="NCBI Taxonomy" id="3240801"/>
    <lineage>
        <taxon>Viruses</taxon>
        <taxon>Duplodnaviria</taxon>
        <taxon>Heunggongvirae</taxon>
        <taxon>Uroviricota</taxon>
        <taxon>Caudoviricetes</taxon>
    </lineage>
</organism>
<evidence type="ECO:0000256" key="1">
    <source>
        <dbReference type="SAM" id="MobiDB-lite"/>
    </source>
</evidence>
<sequence>MPAAVDQCPQGHDTRTTSARDTQGHCRKCKADTARRRRVADSAALIVVRALEKAGAVFQSDGVPADPADVVRQLADAYAAGLFDS</sequence>
<evidence type="ECO:0000313" key="2">
    <source>
        <dbReference type="EMBL" id="XDR06098.1"/>
    </source>
</evidence>
<reference evidence="2" key="1">
    <citation type="submission" date="2023-07" db="EMBL/GenBank/DDBJ databases">
        <title>Novel Phage-like Particles from Mycolicibacterium aichiense.</title>
        <authorList>
            <person name="Saha M.S."/>
            <person name="Roman A."/>
            <person name="Doherty M."/>
            <person name="Shijo M."/>
            <person name="Riddick Z."/>
        </authorList>
    </citation>
    <scope>NUCLEOTIDE SEQUENCE</scope>
</reference>
<accession>A0AB39U2G8</accession>
<dbReference type="EMBL" id="OR387110">
    <property type="protein sequence ID" value="XDR06098.1"/>
    <property type="molecule type" value="Genomic_DNA"/>
</dbReference>
<name>A0AB39U2G8_9CAUD</name>
<protein>
    <recommendedName>
        <fullName evidence="3">TetR family transcriptional regulator</fullName>
    </recommendedName>
</protein>